<sequence>MTQSGAHAKSDTDQKTDGACASCDGAEADDSLVRLDPLREQALMRKIDMHIVPFLVVLYLFSFLDRVNIGNARLYGLEKDLGLRGDQFQVAVSILFVPYCLLEVPSNLVIRKLTASRYIAFITTAWGIIATLTGITQNFTGLVVCRVFLGIVEAGLFPGLVAYMTLFYGKREIALRVGYLFSAAALAGACGGLLAYAIGHMDGVAGLKGWRWIMIIEGIPSVFLGIITWFGLADDPDTAYYLTDEDRAFMKARRSLEIGQTDSAQQFHMKDAKEGAKDWTILLFCLGQFGVDAVLYGYSTFLPTIIRGIGQWTAPQVQALTIPCYAVGAVTYLIVAWFSDRTQQRGIFTIAFCVITIAGYAVLIADTSAGVHYFGCFLVAVGLYVCVGLPLAWLPTNLPRFGKRAFAGGLQLTLGNVAGVVTPFLYPNRGAPRYVMGHAVTLALTAFSACIYAFMWFWYRRCNALRDQGMEDKKIEGMTETEIQEMGDRNPRFRFTT</sequence>
<organism evidence="1">
    <name type="scientific">Ophidiomyces ophidiicola</name>
    <dbReference type="NCBI Taxonomy" id="1387563"/>
    <lineage>
        <taxon>Eukaryota</taxon>
        <taxon>Fungi</taxon>
        <taxon>Dikarya</taxon>
        <taxon>Ascomycota</taxon>
        <taxon>Pezizomycotina</taxon>
        <taxon>Eurotiomycetes</taxon>
        <taxon>Eurotiomycetidae</taxon>
        <taxon>Onygenales</taxon>
        <taxon>Onygenaceae</taxon>
        <taxon>Ophidiomyces</taxon>
    </lineage>
</organism>
<gene>
    <name evidence="1" type="ORF">LOY88_006503</name>
</gene>
<evidence type="ECO:0000313" key="1">
    <source>
        <dbReference type="EMBL" id="KAI2381892.1"/>
    </source>
</evidence>
<proteinExistence type="predicted"/>
<accession>A0ACB8UMT6</accession>
<name>A0ACB8UMT6_9EURO</name>
<reference evidence="1" key="1">
    <citation type="journal article" date="2022" name="bioRxiv">
        <title>Population genetic analysis of Ophidiomyces ophidiicola, the causative agent of snake fungal disease, indicates recent introductions to the USA.</title>
        <authorList>
            <person name="Ladner J.T."/>
            <person name="Palmer J.M."/>
            <person name="Ettinger C.L."/>
            <person name="Stajich J.E."/>
            <person name="Farrell T.M."/>
            <person name="Glorioso B.M."/>
            <person name="Lawson B."/>
            <person name="Price S.J."/>
            <person name="Stengle A.G."/>
            <person name="Grear D.A."/>
            <person name="Lorch J.M."/>
        </authorList>
    </citation>
    <scope>NUCLEOTIDE SEQUENCE</scope>
    <source>
        <strain evidence="1">NWHC 24266-5</strain>
    </source>
</reference>
<dbReference type="EMBL" id="JALBCA010000160">
    <property type="protein sequence ID" value="KAI2381892.1"/>
    <property type="molecule type" value="Genomic_DNA"/>
</dbReference>
<protein>
    <submittedName>
        <fullName evidence="1">Uncharacterized protein</fullName>
    </submittedName>
</protein>
<comment type="caution">
    <text evidence="1">The sequence shown here is derived from an EMBL/GenBank/DDBJ whole genome shotgun (WGS) entry which is preliminary data.</text>
</comment>